<name>A0A1Q3E2R1_LENED</name>
<dbReference type="Proteomes" id="UP000188533">
    <property type="component" value="Unassembled WGS sequence"/>
</dbReference>
<dbReference type="EMBL" id="BDGU01000061">
    <property type="protein sequence ID" value="GAW01446.1"/>
    <property type="molecule type" value="Genomic_DNA"/>
</dbReference>
<proteinExistence type="predicted"/>
<dbReference type="AlphaFoldDB" id="A0A1Q3E2R1"/>
<accession>A0A1Q3E2R1</accession>
<reference evidence="1 2" key="2">
    <citation type="submission" date="2017-02" db="EMBL/GenBank/DDBJ databases">
        <title>A genome survey and senescence transcriptome analysis in Lentinula edodes.</title>
        <authorList>
            <person name="Sakamoto Y."/>
            <person name="Nakade K."/>
            <person name="Sato S."/>
            <person name="Yoshida Y."/>
            <person name="Miyazaki K."/>
            <person name="Natsume S."/>
            <person name="Konno N."/>
        </authorList>
    </citation>
    <scope>NUCLEOTIDE SEQUENCE [LARGE SCALE GENOMIC DNA]</scope>
    <source>
        <strain evidence="1 2">NBRC 111202</strain>
    </source>
</reference>
<keyword evidence="2" id="KW-1185">Reference proteome</keyword>
<evidence type="ECO:0000313" key="2">
    <source>
        <dbReference type="Proteomes" id="UP000188533"/>
    </source>
</evidence>
<organism evidence="1 2">
    <name type="scientific">Lentinula edodes</name>
    <name type="common">Shiitake mushroom</name>
    <name type="synonym">Lentinus edodes</name>
    <dbReference type="NCBI Taxonomy" id="5353"/>
    <lineage>
        <taxon>Eukaryota</taxon>
        <taxon>Fungi</taxon>
        <taxon>Dikarya</taxon>
        <taxon>Basidiomycota</taxon>
        <taxon>Agaricomycotina</taxon>
        <taxon>Agaricomycetes</taxon>
        <taxon>Agaricomycetidae</taxon>
        <taxon>Agaricales</taxon>
        <taxon>Marasmiineae</taxon>
        <taxon>Omphalotaceae</taxon>
        <taxon>Lentinula</taxon>
    </lineage>
</organism>
<evidence type="ECO:0000313" key="1">
    <source>
        <dbReference type="EMBL" id="GAW01446.1"/>
    </source>
</evidence>
<comment type="caution">
    <text evidence="1">The sequence shown here is derived from an EMBL/GenBank/DDBJ whole genome shotgun (WGS) entry which is preliminary data.</text>
</comment>
<protein>
    <submittedName>
        <fullName evidence="1">Uncharacterized protein</fullName>
    </submittedName>
</protein>
<reference evidence="1 2" key="1">
    <citation type="submission" date="2016-08" db="EMBL/GenBank/DDBJ databases">
        <authorList>
            <consortium name="Lentinula edodes genome sequencing consortium"/>
            <person name="Sakamoto Y."/>
            <person name="Nakade K."/>
            <person name="Sato S."/>
            <person name="Yoshida Y."/>
            <person name="Miyazaki K."/>
            <person name="Natsume S."/>
            <person name="Konno N."/>
        </authorList>
    </citation>
    <scope>NUCLEOTIDE SEQUENCE [LARGE SCALE GENOMIC DNA]</scope>
    <source>
        <strain evidence="1 2">NBRC 111202</strain>
    </source>
</reference>
<sequence length="82" mass="9659">MRFNIIHNRGFVLINIVGGLEPTWWYYLSGYSPLKGAGYFALFRCAFKGFEILQEPLRSEENQNGLTQIRPAWKNLRVFYKL</sequence>
<gene>
    <name evidence="1" type="ORF">LENED_003041</name>
</gene>